<keyword evidence="5 14" id="KW-0812">Transmembrane</keyword>
<evidence type="ECO:0000256" key="4">
    <source>
        <dbReference type="ARBA" id="ARBA00022670"/>
    </source>
</evidence>
<accession>A0ABV8RK45</accession>
<dbReference type="SUPFAM" id="SSF140990">
    <property type="entry name" value="FtsH protease domain-like"/>
    <property type="match status" value="1"/>
</dbReference>
<feature type="transmembrane region" description="Helical" evidence="14">
    <location>
        <begin position="12"/>
        <end position="33"/>
    </location>
</feature>
<dbReference type="Pfam" id="PF00004">
    <property type="entry name" value="AAA"/>
    <property type="match status" value="1"/>
</dbReference>
<dbReference type="InterPro" id="IPR003593">
    <property type="entry name" value="AAA+_ATPase"/>
</dbReference>
<gene>
    <name evidence="14 18" type="primary">ftsH</name>
    <name evidence="18" type="ORF">ACFO0A_01625</name>
</gene>
<keyword evidence="19" id="KW-1185">Reference proteome</keyword>
<keyword evidence="3 14" id="KW-1003">Cell membrane</keyword>
<feature type="active site" evidence="14">
    <location>
        <position position="428"/>
    </location>
</feature>
<dbReference type="CDD" id="cd19501">
    <property type="entry name" value="RecA-like_FtsH"/>
    <property type="match status" value="1"/>
</dbReference>
<dbReference type="Gene3D" id="3.40.50.300">
    <property type="entry name" value="P-loop containing nucleotide triphosphate hydrolases"/>
    <property type="match status" value="1"/>
</dbReference>
<feature type="binding site" evidence="14">
    <location>
        <position position="427"/>
    </location>
    <ligand>
        <name>Zn(2+)</name>
        <dbReference type="ChEBI" id="CHEBI:29105"/>
        <note>catalytic</note>
    </ligand>
</feature>
<dbReference type="Gene3D" id="1.20.58.760">
    <property type="entry name" value="Peptidase M41"/>
    <property type="match status" value="1"/>
</dbReference>
<sequence>MNDDQPNGPNPWIKSLMVWGGIFLALLVVVSMFGPRSEAGGASIRYSDFRTKVAEGSVREVQIAPDKITGVLKNNQTFSTVPIAGDTELPRLLDQNGVKYAGRAADEPNLLLYLLVQSLPFLLILGVAFFALRQVQKGGGAGGAMGFGKSKAKMLTERQGRVTFSDVAGIDEAREELEEIVEFLRDPGRFSKLGGQIPKGALLVGSPGTGKTLLARAIAGEAGVPFFTISGSDFVEMFVGVGASRVRDMFEQAKKNAPCIVFIDEIDAVGRHRGHGLGNSNDEREQTLNQLLVEMDGFEANEGIIIIAATNRPDVLDPALLRPGRFDRQVVVPIPDIEGREKILAVHMKKVPLAPDVNPRTIARGTPGFSGADLANLVNEAALLAARRNKRLVAMQEFEDAKDKVMMGAERRSMVMTEDEKKMTAYHEAGHAIVSVHEPASDPIHKATIIPRGRALGMVMRLPERDSYSYHRDKMHANLSVSMGGRVAEEIIFGHDKVSSGASSDIQYATSLARNMVTKWGMSEALGPLQYEEQGEGYLGYGANQRVMMSDETSKLIDKEIRSLVDGAHARATDILKTQEAKLHLLAQALLEYETLTGDEIKALIEGGTVSRPDAPSGPTRPVPTQGSSIPRAGKRLGGTTGAQPQGA</sequence>
<dbReference type="Proteomes" id="UP001595828">
    <property type="component" value="Unassembled WGS sequence"/>
</dbReference>
<proteinExistence type="inferred from homology"/>
<dbReference type="InterPro" id="IPR003960">
    <property type="entry name" value="ATPase_AAA_CS"/>
</dbReference>
<evidence type="ECO:0000256" key="10">
    <source>
        <dbReference type="ARBA" id="ARBA00022840"/>
    </source>
</evidence>
<feature type="binding site" evidence="14">
    <location>
        <position position="431"/>
    </location>
    <ligand>
        <name>Zn(2+)</name>
        <dbReference type="ChEBI" id="CHEBI:29105"/>
        <note>catalytic</note>
    </ligand>
</feature>
<dbReference type="InterPro" id="IPR000642">
    <property type="entry name" value="Peptidase_M41"/>
</dbReference>
<dbReference type="InterPro" id="IPR027417">
    <property type="entry name" value="P-loop_NTPase"/>
</dbReference>
<dbReference type="PROSITE" id="PS00674">
    <property type="entry name" value="AAA"/>
    <property type="match status" value="1"/>
</dbReference>
<comment type="subunit">
    <text evidence="14">Homohexamer.</text>
</comment>
<dbReference type="GO" id="GO:0008237">
    <property type="term" value="F:metallopeptidase activity"/>
    <property type="evidence" value="ECO:0007669"/>
    <property type="project" value="UniProtKB-KW"/>
</dbReference>
<keyword evidence="6 14" id="KW-0479">Metal-binding</keyword>
<evidence type="ECO:0000256" key="15">
    <source>
        <dbReference type="RuleBase" id="RU003651"/>
    </source>
</evidence>
<keyword evidence="8 14" id="KW-0378">Hydrolase</keyword>
<feature type="transmembrane region" description="Helical" evidence="14">
    <location>
        <begin position="110"/>
        <end position="132"/>
    </location>
</feature>
<evidence type="ECO:0000256" key="8">
    <source>
        <dbReference type="ARBA" id="ARBA00022801"/>
    </source>
</evidence>
<feature type="domain" description="AAA+ ATPase" evidence="17">
    <location>
        <begin position="197"/>
        <end position="336"/>
    </location>
</feature>
<dbReference type="NCBIfam" id="TIGR01241">
    <property type="entry name" value="FtsH_fam"/>
    <property type="match status" value="1"/>
</dbReference>
<dbReference type="InterPro" id="IPR037219">
    <property type="entry name" value="Peptidase_M41-like"/>
</dbReference>
<protein>
    <recommendedName>
        <fullName evidence="14">ATP-dependent zinc metalloprotease FtsH</fullName>
        <ecNumber evidence="14">3.4.24.-</ecNumber>
    </recommendedName>
</protein>
<evidence type="ECO:0000256" key="1">
    <source>
        <dbReference type="ARBA" id="ARBA00004370"/>
    </source>
</evidence>
<comment type="similarity">
    <text evidence="2 14">In the C-terminal section; belongs to the peptidase M41 family.</text>
</comment>
<keyword evidence="13 14" id="KW-0472">Membrane</keyword>
<keyword evidence="9 14" id="KW-0862">Zinc</keyword>
<comment type="subcellular location">
    <subcellularLocation>
        <location evidence="14">Cell membrane</location>
        <topology evidence="14">Multi-pass membrane protein</topology>
        <orientation evidence="14">Cytoplasmic side</orientation>
    </subcellularLocation>
    <subcellularLocation>
        <location evidence="1">Membrane</location>
    </subcellularLocation>
</comment>
<comment type="similarity">
    <text evidence="15">Belongs to the AAA ATPase family.</text>
</comment>
<evidence type="ECO:0000256" key="6">
    <source>
        <dbReference type="ARBA" id="ARBA00022723"/>
    </source>
</evidence>
<dbReference type="InterPro" id="IPR011546">
    <property type="entry name" value="Pept_M41_FtsH_extracell"/>
</dbReference>
<dbReference type="PANTHER" id="PTHR23076">
    <property type="entry name" value="METALLOPROTEASE M41 FTSH"/>
    <property type="match status" value="1"/>
</dbReference>
<keyword evidence="7 14" id="KW-0547">Nucleotide-binding</keyword>
<name>A0ABV8RK45_9SPHN</name>
<dbReference type="PANTHER" id="PTHR23076:SF97">
    <property type="entry name" value="ATP-DEPENDENT ZINC METALLOPROTEASE YME1L1"/>
    <property type="match status" value="1"/>
</dbReference>
<comment type="function">
    <text evidence="14">Acts as a processive, ATP-dependent zinc metallopeptidase for both cytoplasmic and membrane proteins. Plays a role in the quality control of integral membrane proteins.</text>
</comment>
<dbReference type="SUPFAM" id="SSF52540">
    <property type="entry name" value="P-loop containing nucleoside triphosphate hydrolases"/>
    <property type="match status" value="1"/>
</dbReference>
<dbReference type="Gene3D" id="1.10.8.60">
    <property type="match status" value="1"/>
</dbReference>
<dbReference type="EC" id="3.4.24.-" evidence="14"/>
<reference evidence="19" key="1">
    <citation type="journal article" date="2019" name="Int. J. Syst. Evol. Microbiol.">
        <title>The Global Catalogue of Microorganisms (GCM) 10K type strain sequencing project: providing services to taxonomists for standard genome sequencing and annotation.</title>
        <authorList>
            <consortium name="The Broad Institute Genomics Platform"/>
            <consortium name="The Broad Institute Genome Sequencing Center for Infectious Disease"/>
            <person name="Wu L."/>
            <person name="Ma J."/>
        </authorList>
    </citation>
    <scope>NUCLEOTIDE SEQUENCE [LARGE SCALE GENOMIC DNA]</scope>
    <source>
        <strain evidence="19">CGMCC 1.12989</strain>
    </source>
</reference>
<feature type="binding site" evidence="14">
    <location>
        <position position="505"/>
    </location>
    <ligand>
        <name>Zn(2+)</name>
        <dbReference type="ChEBI" id="CHEBI:29105"/>
        <note>catalytic</note>
    </ligand>
</feature>
<organism evidence="18 19">
    <name type="scientific">Novosphingobium tardum</name>
    <dbReference type="NCBI Taxonomy" id="1538021"/>
    <lineage>
        <taxon>Bacteria</taxon>
        <taxon>Pseudomonadati</taxon>
        <taxon>Pseudomonadota</taxon>
        <taxon>Alphaproteobacteria</taxon>
        <taxon>Sphingomonadales</taxon>
        <taxon>Sphingomonadaceae</taxon>
        <taxon>Novosphingobium</taxon>
    </lineage>
</organism>
<evidence type="ECO:0000256" key="16">
    <source>
        <dbReference type="SAM" id="MobiDB-lite"/>
    </source>
</evidence>
<evidence type="ECO:0000256" key="14">
    <source>
        <dbReference type="HAMAP-Rule" id="MF_01458"/>
    </source>
</evidence>
<evidence type="ECO:0000256" key="11">
    <source>
        <dbReference type="ARBA" id="ARBA00022989"/>
    </source>
</evidence>
<dbReference type="Pfam" id="PF06480">
    <property type="entry name" value="FtsH_ext"/>
    <property type="match status" value="1"/>
</dbReference>
<evidence type="ECO:0000256" key="2">
    <source>
        <dbReference type="ARBA" id="ARBA00010044"/>
    </source>
</evidence>
<evidence type="ECO:0000256" key="3">
    <source>
        <dbReference type="ARBA" id="ARBA00022475"/>
    </source>
</evidence>
<feature type="region of interest" description="Disordered" evidence="16">
    <location>
        <begin position="608"/>
        <end position="648"/>
    </location>
</feature>
<keyword evidence="10 14" id="KW-0067">ATP-binding</keyword>
<dbReference type="InterPro" id="IPR041569">
    <property type="entry name" value="AAA_lid_3"/>
</dbReference>
<evidence type="ECO:0000313" key="18">
    <source>
        <dbReference type="EMBL" id="MFC4293751.1"/>
    </source>
</evidence>
<dbReference type="InterPro" id="IPR005936">
    <property type="entry name" value="FtsH"/>
</dbReference>
<dbReference type="Pfam" id="PF01434">
    <property type="entry name" value="Peptidase_M41"/>
    <property type="match status" value="1"/>
</dbReference>
<evidence type="ECO:0000256" key="9">
    <source>
        <dbReference type="ARBA" id="ARBA00022833"/>
    </source>
</evidence>
<comment type="caution">
    <text evidence="18">The sequence shown here is derived from an EMBL/GenBank/DDBJ whole genome shotgun (WGS) entry which is preliminary data.</text>
</comment>
<dbReference type="Pfam" id="PF17862">
    <property type="entry name" value="AAA_lid_3"/>
    <property type="match status" value="1"/>
</dbReference>
<evidence type="ECO:0000256" key="5">
    <source>
        <dbReference type="ARBA" id="ARBA00022692"/>
    </source>
</evidence>
<evidence type="ECO:0000256" key="12">
    <source>
        <dbReference type="ARBA" id="ARBA00023049"/>
    </source>
</evidence>
<comment type="cofactor">
    <cofactor evidence="14">
        <name>Zn(2+)</name>
        <dbReference type="ChEBI" id="CHEBI:29105"/>
    </cofactor>
    <text evidence="14">Binds 1 zinc ion per subunit.</text>
</comment>
<dbReference type="InterPro" id="IPR003959">
    <property type="entry name" value="ATPase_AAA_core"/>
</dbReference>
<keyword evidence="4 14" id="KW-0645">Protease</keyword>
<comment type="similarity">
    <text evidence="14">In the central section; belongs to the AAA ATPase family.</text>
</comment>
<feature type="binding site" evidence="14">
    <location>
        <begin position="205"/>
        <end position="212"/>
    </location>
    <ligand>
        <name>ATP</name>
        <dbReference type="ChEBI" id="CHEBI:30616"/>
    </ligand>
</feature>
<keyword evidence="12 14" id="KW-0482">Metalloprotease</keyword>
<dbReference type="Gene3D" id="3.30.720.210">
    <property type="match status" value="1"/>
</dbReference>
<evidence type="ECO:0000313" key="19">
    <source>
        <dbReference type="Proteomes" id="UP001595828"/>
    </source>
</evidence>
<dbReference type="RefSeq" id="WP_379537236.1">
    <property type="nucleotide sequence ID" value="NZ_JBHSDR010000003.1"/>
</dbReference>
<dbReference type="HAMAP" id="MF_01458">
    <property type="entry name" value="FtsH"/>
    <property type="match status" value="1"/>
</dbReference>
<keyword evidence="11 14" id="KW-1133">Transmembrane helix</keyword>
<dbReference type="SMART" id="SM00382">
    <property type="entry name" value="AAA"/>
    <property type="match status" value="1"/>
</dbReference>
<evidence type="ECO:0000256" key="7">
    <source>
        <dbReference type="ARBA" id="ARBA00022741"/>
    </source>
</evidence>
<evidence type="ECO:0000259" key="17">
    <source>
        <dbReference type="SMART" id="SM00382"/>
    </source>
</evidence>
<evidence type="ECO:0000256" key="13">
    <source>
        <dbReference type="ARBA" id="ARBA00023136"/>
    </source>
</evidence>
<dbReference type="EMBL" id="JBHSDR010000003">
    <property type="protein sequence ID" value="MFC4293751.1"/>
    <property type="molecule type" value="Genomic_DNA"/>
</dbReference>